<accession>A0ABT4RQW7</accession>
<keyword evidence="3" id="KW-1185">Reference proteome</keyword>
<dbReference type="SUPFAM" id="SSF50249">
    <property type="entry name" value="Nucleic acid-binding proteins"/>
    <property type="match status" value="1"/>
</dbReference>
<name>A0ABT4RQW7_9ACTN</name>
<feature type="domain" description="CSD" evidence="1">
    <location>
        <begin position="1"/>
        <end position="72"/>
    </location>
</feature>
<evidence type="ECO:0000259" key="1">
    <source>
        <dbReference type="PROSITE" id="PS51857"/>
    </source>
</evidence>
<dbReference type="PROSITE" id="PS51857">
    <property type="entry name" value="CSD_2"/>
    <property type="match status" value="1"/>
</dbReference>
<dbReference type="RefSeq" id="WP_202957024.1">
    <property type="nucleotide sequence ID" value="NZ_JAPCID010000046.1"/>
</dbReference>
<comment type="caution">
    <text evidence="2">The sequence shown here is derived from an EMBL/GenBank/DDBJ whole genome shotgun (WGS) entry which is preliminary data.</text>
</comment>
<dbReference type="Gene3D" id="2.40.50.140">
    <property type="entry name" value="Nucleic acid-binding proteins"/>
    <property type="match status" value="1"/>
</dbReference>
<sequence length="74" mass="8092">MLNATVKSWSDEEGWGVLASPEIEQDIWVHFSAIDGPGFRGLTAGEPVTCDVEDLGGPVQDGYRFRATRVVRAQ</sequence>
<reference evidence="2" key="1">
    <citation type="submission" date="2022-10" db="EMBL/GenBank/DDBJ databases">
        <title>The WGS of Solirubrobacter sp. CPCC 204708.</title>
        <authorList>
            <person name="Jiang Z."/>
        </authorList>
    </citation>
    <scope>NUCLEOTIDE SEQUENCE</scope>
    <source>
        <strain evidence="2">CPCC 204708</strain>
    </source>
</reference>
<organism evidence="2 3">
    <name type="scientific">Solirubrobacter deserti</name>
    <dbReference type="NCBI Taxonomy" id="2282478"/>
    <lineage>
        <taxon>Bacteria</taxon>
        <taxon>Bacillati</taxon>
        <taxon>Actinomycetota</taxon>
        <taxon>Thermoleophilia</taxon>
        <taxon>Solirubrobacterales</taxon>
        <taxon>Solirubrobacteraceae</taxon>
        <taxon>Solirubrobacter</taxon>
    </lineage>
</organism>
<dbReference type="EMBL" id="JAPCID010000046">
    <property type="protein sequence ID" value="MDA0140897.1"/>
    <property type="molecule type" value="Genomic_DNA"/>
</dbReference>
<gene>
    <name evidence="2" type="ORF">OJ962_25600</name>
</gene>
<dbReference type="InterPro" id="IPR012340">
    <property type="entry name" value="NA-bd_OB-fold"/>
</dbReference>
<dbReference type="Proteomes" id="UP001147700">
    <property type="component" value="Unassembled WGS sequence"/>
</dbReference>
<dbReference type="Pfam" id="PF00313">
    <property type="entry name" value="CSD"/>
    <property type="match status" value="1"/>
</dbReference>
<protein>
    <submittedName>
        <fullName evidence="2">Cold shock domain-containing protein</fullName>
    </submittedName>
</protein>
<evidence type="ECO:0000313" key="2">
    <source>
        <dbReference type="EMBL" id="MDA0140897.1"/>
    </source>
</evidence>
<proteinExistence type="predicted"/>
<evidence type="ECO:0000313" key="3">
    <source>
        <dbReference type="Proteomes" id="UP001147700"/>
    </source>
</evidence>
<dbReference type="InterPro" id="IPR002059">
    <property type="entry name" value="CSP_DNA-bd"/>
</dbReference>